<dbReference type="GO" id="GO:0005576">
    <property type="term" value="C:extracellular region"/>
    <property type="evidence" value="ECO:0007669"/>
    <property type="project" value="InterPro"/>
</dbReference>
<keyword evidence="1" id="KW-0732">Signal</keyword>
<evidence type="ECO:0000256" key="1">
    <source>
        <dbReference type="SAM" id="SignalP"/>
    </source>
</evidence>
<dbReference type="PROSITE" id="PS51390">
    <property type="entry name" value="WAP"/>
    <property type="match status" value="1"/>
</dbReference>
<dbReference type="InterPro" id="IPR036645">
    <property type="entry name" value="Elafin-like_sf"/>
</dbReference>
<feature type="domain" description="WAP" evidence="2">
    <location>
        <begin position="58"/>
        <end position="113"/>
    </location>
</feature>
<organism evidence="3">
    <name type="scientific">Scylla paramamosain</name>
    <name type="common">Mud crab</name>
    <dbReference type="NCBI Taxonomy" id="85552"/>
    <lineage>
        <taxon>Eukaryota</taxon>
        <taxon>Metazoa</taxon>
        <taxon>Ecdysozoa</taxon>
        <taxon>Arthropoda</taxon>
        <taxon>Crustacea</taxon>
        <taxon>Multicrustacea</taxon>
        <taxon>Malacostraca</taxon>
        <taxon>Eumalacostraca</taxon>
        <taxon>Eucarida</taxon>
        <taxon>Decapoda</taxon>
        <taxon>Pleocyemata</taxon>
        <taxon>Brachyura</taxon>
        <taxon>Eubrachyura</taxon>
        <taxon>Portunoidea</taxon>
        <taxon>Portunidae</taxon>
        <taxon>Portuninae</taxon>
        <taxon>Scylla</taxon>
    </lineage>
</organism>
<dbReference type="SUPFAM" id="SSF57256">
    <property type="entry name" value="Elafin-like"/>
    <property type="match status" value="1"/>
</dbReference>
<feature type="signal peptide" evidence="1">
    <location>
        <begin position="1"/>
        <end position="20"/>
    </location>
</feature>
<dbReference type="Pfam" id="PF00095">
    <property type="entry name" value="WAP"/>
    <property type="match status" value="1"/>
</dbReference>
<dbReference type="InterPro" id="IPR008197">
    <property type="entry name" value="WAP_dom"/>
</dbReference>
<evidence type="ECO:0000313" key="3">
    <source>
        <dbReference type="EMBL" id="AUV47158.1"/>
    </source>
</evidence>
<reference evidence="3" key="1">
    <citation type="submission" date="2017-07" db="EMBL/GenBank/DDBJ databases">
        <title>Identification and characterization of SpCrus6 in mud crab Scylla paramamosain.</title>
        <authorList>
            <person name="Li X.-C."/>
        </authorList>
    </citation>
    <scope>NUCLEOTIDE SEQUENCE</scope>
</reference>
<sequence>MLRIVTVAVVVLVVVMDAEAGRPSPSPSCRSWCKRPGHPEKNAFYCCDFGIGTVGKPFATHPGKCPHRPICPEGLYTRGPAPTVCAHDGQCSKHEKCCADACLEHHTCLLADP</sequence>
<dbReference type="RefSeq" id="XP_063880729.1">
    <property type="nucleotide sequence ID" value="XM_064024659.1"/>
</dbReference>
<dbReference type="AlphaFoldDB" id="A0A343T7I5"/>
<dbReference type="EMBL" id="MF431585">
    <property type="protein sequence ID" value="AUV47158.1"/>
    <property type="molecule type" value="mRNA"/>
</dbReference>
<dbReference type="GeneID" id="135111402"/>
<dbReference type="GO" id="GO:0030414">
    <property type="term" value="F:peptidase inhibitor activity"/>
    <property type="evidence" value="ECO:0007669"/>
    <property type="project" value="InterPro"/>
</dbReference>
<feature type="chain" id="PRO_5016765366" evidence="1">
    <location>
        <begin position="21"/>
        <end position="113"/>
    </location>
</feature>
<accession>A0A343T7I5</accession>
<protein>
    <submittedName>
        <fullName evidence="3">Type I crustin 6</fullName>
    </submittedName>
</protein>
<evidence type="ECO:0000259" key="2">
    <source>
        <dbReference type="PROSITE" id="PS51390"/>
    </source>
</evidence>
<name>A0A343T7I5_SCYPA</name>
<proteinExistence type="evidence at transcript level"/>
<dbReference type="Gene3D" id="4.10.75.10">
    <property type="entry name" value="Elafin-like"/>
    <property type="match status" value="1"/>
</dbReference>